<proteinExistence type="predicted"/>
<dbReference type="EMBL" id="MGHL01000019">
    <property type="protein sequence ID" value="OGM68697.1"/>
    <property type="molecule type" value="Genomic_DNA"/>
</dbReference>
<protein>
    <recommendedName>
        <fullName evidence="1">Glycosyltransferase 2-like domain-containing protein</fullName>
    </recommendedName>
</protein>
<reference evidence="2 3" key="1">
    <citation type="journal article" date="2016" name="Nat. Commun.">
        <title>Thousands of microbial genomes shed light on interconnected biogeochemical processes in an aquifer system.</title>
        <authorList>
            <person name="Anantharaman K."/>
            <person name="Brown C.T."/>
            <person name="Hug L.A."/>
            <person name="Sharon I."/>
            <person name="Castelle C.J."/>
            <person name="Probst A.J."/>
            <person name="Thomas B.C."/>
            <person name="Singh A."/>
            <person name="Wilkins M.J."/>
            <person name="Karaoz U."/>
            <person name="Brodie E.L."/>
            <person name="Williams K.H."/>
            <person name="Hubbard S.S."/>
            <person name="Banfield J.F."/>
        </authorList>
    </citation>
    <scope>NUCLEOTIDE SEQUENCE [LARGE SCALE GENOMIC DNA]</scope>
</reference>
<dbReference type="CDD" id="cd04186">
    <property type="entry name" value="GT_2_like_c"/>
    <property type="match status" value="1"/>
</dbReference>
<accession>A0A1F8BX99</accession>
<name>A0A1F8BX99_9BACT</name>
<dbReference type="Gene3D" id="3.90.550.10">
    <property type="entry name" value="Spore Coat Polysaccharide Biosynthesis Protein SpsA, Chain A"/>
    <property type="match status" value="1"/>
</dbReference>
<dbReference type="SUPFAM" id="SSF53448">
    <property type="entry name" value="Nucleotide-diphospho-sugar transferases"/>
    <property type="match status" value="1"/>
</dbReference>
<dbReference type="AlphaFoldDB" id="A0A1F8BX99"/>
<evidence type="ECO:0000259" key="1">
    <source>
        <dbReference type="Pfam" id="PF00535"/>
    </source>
</evidence>
<dbReference type="InterPro" id="IPR029044">
    <property type="entry name" value="Nucleotide-diphossugar_trans"/>
</dbReference>
<dbReference type="PANTHER" id="PTHR43179">
    <property type="entry name" value="RHAMNOSYLTRANSFERASE WBBL"/>
    <property type="match status" value="1"/>
</dbReference>
<evidence type="ECO:0000313" key="2">
    <source>
        <dbReference type="EMBL" id="OGM68697.1"/>
    </source>
</evidence>
<dbReference type="InterPro" id="IPR001173">
    <property type="entry name" value="Glyco_trans_2-like"/>
</dbReference>
<dbReference type="STRING" id="1802525.A2975_05325"/>
<gene>
    <name evidence="2" type="ORF">A2975_05325</name>
</gene>
<evidence type="ECO:0000313" key="3">
    <source>
        <dbReference type="Proteomes" id="UP000178429"/>
    </source>
</evidence>
<comment type="caution">
    <text evidence="2">The sequence shown here is derived from an EMBL/GenBank/DDBJ whole genome shotgun (WGS) entry which is preliminary data.</text>
</comment>
<sequence length="249" mass="28465">MQKIKVTIVIVFYRDKNKLLKCLTSIKKSNIKLGYEIIVVNNSAESLNLRGVKHIKASKNLGYGAGNNLGIKSANGEYIFVLNPDTEILPRSIDKLVNFLNQNKKVAVVAPILLDSQGKPFSQIDDKELTPTRALFTLSFLGKFFLKLTPATTTQKVDAVQGSAFMIRKKVFVEADGFDENLFLFFEENDLAKRVRALGYQIFVNPDSKVIHYWRKNPKLKKYFNKSRFYYFKKHYGLIWALIIELVTG</sequence>
<feature type="domain" description="Glycosyltransferase 2-like" evidence="1">
    <location>
        <begin position="7"/>
        <end position="172"/>
    </location>
</feature>
<dbReference type="PANTHER" id="PTHR43179:SF7">
    <property type="entry name" value="RHAMNOSYLTRANSFERASE WBBL"/>
    <property type="match status" value="1"/>
</dbReference>
<dbReference type="Pfam" id="PF00535">
    <property type="entry name" value="Glycos_transf_2"/>
    <property type="match status" value="1"/>
</dbReference>
<dbReference type="Proteomes" id="UP000178429">
    <property type="component" value="Unassembled WGS sequence"/>
</dbReference>
<organism evidence="2 3">
    <name type="scientific">Candidatus Woesebacteria bacterium RIFCSPLOWO2_01_FULL_44_14</name>
    <dbReference type="NCBI Taxonomy" id="1802525"/>
    <lineage>
        <taxon>Bacteria</taxon>
        <taxon>Candidatus Woeseibacteriota</taxon>
    </lineage>
</organism>